<keyword evidence="4" id="KW-1185">Reference proteome</keyword>
<evidence type="ECO:0000259" key="2">
    <source>
        <dbReference type="PROSITE" id="PS50878"/>
    </source>
</evidence>
<dbReference type="InterPro" id="IPR000477">
    <property type="entry name" value="RT_dom"/>
</dbReference>
<dbReference type="PANTHER" id="PTHR47027:SF25">
    <property type="entry name" value="REVERSE TRANSCRIPTASE DOMAIN-CONTAINING PROTEIN"/>
    <property type="match status" value="1"/>
</dbReference>
<feature type="region of interest" description="Disordered" evidence="1">
    <location>
        <begin position="364"/>
        <end position="389"/>
    </location>
</feature>
<dbReference type="Pfam" id="PF00078">
    <property type="entry name" value="RVT_1"/>
    <property type="match status" value="1"/>
</dbReference>
<dbReference type="Pfam" id="PF20049">
    <property type="entry name" value="DUF6451"/>
    <property type="match status" value="1"/>
</dbReference>
<proteinExistence type="predicted"/>
<feature type="domain" description="Reverse transcriptase" evidence="2">
    <location>
        <begin position="540"/>
        <end position="792"/>
    </location>
</feature>
<dbReference type="EMBL" id="OZ035835">
    <property type="protein sequence ID" value="CAL1577331.1"/>
    <property type="molecule type" value="Genomic_DNA"/>
</dbReference>
<dbReference type="AlphaFoldDB" id="A0AAV2JLX6"/>
<dbReference type="CDD" id="cd01650">
    <property type="entry name" value="RT_nLTR_like"/>
    <property type="match status" value="1"/>
</dbReference>
<dbReference type="InterPro" id="IPR036691">
    <property type="entry name" value="Endo/exonu/phosph_ase_sf"/>
</dbReference>
<dbReference type="CDD" id="cd09076">
    <property type="entry name" value="L1-EN"/>
    <property type="match status" value="1"/>
</dbReference>
<protein>
    <recommendedName>
        <fullName evidence="2">Reverse transcriptase domain-containing protein</fullName>
    </recommendedName>
</protein>
<reference evidence="3 4" key="1">
    <citation type="submission" date="2024-04" db="EMBL/GenBank/DDBJ databases">
        <authorList>
            <person name="Waldvogel A.-M."/>
            <person name="Schoenle A."/>
        </authorList>
    </citation>
    <scope>NUCLEOTIDE SEQUENCE [LARGE SCALE GENOMIC DNA]</scope>
</reference>
<dbReference type="Proteomes" id="UP001497482">
    <property type="component" value="Chromosome 13"/>
</dbReference>
<dbReference type="PROSITE" id="PS50878">
    <property type="entry name" value="RT_POL"/>
    <property type="match status" value="1"/>
</dbReference>
<evidence type="ECO:0000313" key="3">
    <source>
        <dbReference type="EMBL" id="CAL1577331.1"/>
    </source>
</evidence>
<dbReference type="GO" id="GO:0003824">
    <property type="term" value="F:catalytic activity"/>
    <property type="evidence" value="ECO:0007669"/>
    <property type="project" value="InterPro"/>
</dbReference>
<gene>
    <name evidence="3" type="ORF">KC01_LOCUS8695</name>
</gene>
<dbReference type="SUPFAM" id="SSF56672">
    <property type="entry name" value="DNA/RNA polymerases"/>
    <property type="match status" value="1"/>
</dbReference>
<dbReference type="SUPFAM" id="SSF56219">
    <property type="entry name" value="DNase I-like"/>
    <property type="match status" value="1"/>
</dbReference>
<dbReference type="Pfam" id="PF14529">
    <property type="entry name" value="Exo_endo_phos_2"/>
    <property type="match status" value="1"/>
</dbReference>
<accession>A0AAV2JLX6</accession>
<organism evidence="3 4">
    <name type="scientific">Knipowitschia caucasica</name>
    <name type="common">Caucasian dwarf goby</name>
    <name type="synonym">Pomatoschistus caucasicus</name>
    <dbReference type="NCBI Taxonomy" id="637954"/>
    <lineage>
        <taxon>Eukaryota</taxon>
        <taxon>Metazoa</taxon>
        <taxon>Chordata</taxon>
        <taxon>Craniata</taxon>
        <taxon>Vertebrata</taxon>
        <taxon>Euteleostomi</taxon>
        <taxon>Actinopterygii</taxon>
        <taxon>Neopterygii</taxon>
        <taxon>Teleostei</taxon>
        <taxon>Neoteleostei</taxon>
        <taxon>Acanthomorphata</taxon>
        <taxon>Gobiaria</taxon>
        <taxon>Gobiiformes</taxon>
        <taxon>Gobioidei</taxon>
        <taxon>Gobiidae</taxon>
        <taxon>Gobiinae</taxon>
        <taxon>Knipowitschia</taxon>
    </lineage>
</organism>
<evidence type="ECO:0000313" key="4">
    <source>
        <dbReference type="Proteomes" id="UP001497482"/>
    </source>
</evidence>
<dbReference type="InterPro" id="IPR043502">
    <property type="entry name" value="DNA/RNA_pol_sf"/>
</dbReference>
<sequence length="982" mass="112711">MTLGGESQNQLEAVRSKTIISTRTTTTIGTWNVRTMYETVQVAAEMRRFNLTILGISESRWTGSGQKRMSSGELLLFSGHEHEDAAHTQGVALMLSKTAQRALVGWEAHGPRIMTASFHTSKKRMNVDIIQCYAPTNDSEEEEKDNFYNRLSTIIQDRPRRNIIILMGDFNAKIGSDNRGYEETMGKQGLGEMNENGERFADLCAASNLVIGGSVFHHRKIHKVTWVSPDMSTKNQIDHICIGRKFRRSLQDVRVKRGADVASDHHLLVARLKLKLKKSWTGGLSQRQRYNTAALKDTRKQEEFKVTLSNKFQALGELLGEETTEQKWQKVKVAVTSTCQEVLGPKSYTHKEWISTETLQRVKERRKKKENVNNSKTRATKAKAQEEYAEANRNVKRSIRTDKRNYLEALATEAEEAALHHRTKDLYSISKRITGKFAKPERPVRDKNGGTIADDEGQKKRWIEHFQELLNRPAPENPPEILPATSDLPIKCYAPTKEEIHSAIKQLKNGKSAGPDSIPAEALKADVDTCVELFYPLFIKIWEEEEIPAEWKEGYLIKLPKKGKVFNRILLNRMKDAVDPHLRDQQAGFRKERSCTDQIATLRIILEQSLEWNSPMYVNFIDYEKAFDSVDRQSLWKLLRHYGVPEKITNIIRKSYEGMTSRIVHGRQLTDAFGVRTGVRQGCLLSPCLFLLAIDWVMKTSTNQMRNGIQWTLWEQLDDLDFADDLALLSHTHQQMQEKTSRVANNSARLGLHINRGKSKGFKINASNNTPITVQGEALEEVDSFTYLGSILDKYGGTDEDVRTRIGKARTAFQQLKNIWGSSTISITTKIRLFNTIVKPILLYGAETWRTTVVTIKRIQVFINSCLRKILKIRWPEKISNEELWTKTNQQPVDEAILQRRWRWIGHTLCKSASSITRQSLTWNPQGKRKRGRPRNTWRRDLDADVKQMGKTWGQLERLAQNRDAWRKLVGGLCPKRDHRRR</sequence>
<dbReference type="PANTHER" id="PTHR47027">
    <property type="entry name" value="REVERSE TRANSCRIPTASE DOMAIN-CONTAINING PROTEIN"/>
    <property type="match status" value="1"/>
</dbReference>
<dbReference type="InterPro" id="IPR045609">
    <property type="entry name" value="DUF6451"/>
</dbReference>
<dbReference type="InterPro" id="IPR005135">
    <property type="entry name" value="Endo/exonuclease/phosphatase"/>
</dbReference>
<dbReference type="Gene3D" id="3.60.10.10">
    <property type="entry name" value="Endonuclease/exonuclease/phosphatase"/>
    <property type="match status" value="1"/>
</dbReference>
<name>A0AAV2JLX6_KNICA</name>
<evidence type="ECO:0000256" key="1">
    <source>
        <dbReference type="SAM" id="MobiDB-lite"/>
    </source>
</evidence>